<dbReference type="PANTHER" id="PTHR37287:SF1">
    <property type="entry name" value="INO EIGHTY SUBUNIT 1"/>
    <property type="match status" value="1"/>
</dbReference>
<organism evidence="3">
    <name type="scientific">Laccaria bicolor (strain S238N-H82 / ATCC MYA-4686)</name>
    <name type="common">Bicoloured deceiver</name>
    <name type="synonym">Laccaria laccata var. bicolor</name>
    <dbReference type="NCBI Taxonomy" id="486041"/>
    <lineage>
        <taxon>Eukaryota</taxon>
        <taxon>Fungi</taxon>
        <taxon>Dikarya</taxon>
        <taxon>Basidiomycota</taxon>
        <taxon>Agaricomycotina</taxon>
        <taxon>Agaricomycetes</taxon>
        <taxon>Agaricomycetidae</taxon>
        <taxon>Agaricales</taxon>
        <taxon>Agaricineae</taxon>
        <taxon>Hydnangiaceae</taxon>
        <taxon>Laccaria</taxon>
    </lineage>
</organism>
<name>B0CQQ3_LACBS</name>
<dbReference type="STRING" id="486041.B0CQQ3"/>
<proteinExistence type="predicted"/>
<feature type="region of interest" description="Disordered" evidence="1">
    <location>
        <begin position="337"/>
        <end position="413"/>
    </location>
</feature>
<reference evidence="2 3" key="1">
    <citation type="journal article" date="2008" name="Nature">
        <title>The genome of Laccaria bicolor provides insights into mycorrhizal symbiosis.</title>
        <authorList>
            <person name="Martin F."/>
            <person name="Aerts A."/>
            <person name="Ahren D."/>
            <person name="Brun A."/>
            <person name="Danchin E.G.J."/>
            <person name="Duchaussoy F."/>
            <person name="Gibon J."/>
            <person name="Kohler A."/>
            <person name="Lindquist E."/>
            <person name="Pereda V."/>
            <person name="Salamov A."/>
            <person name="Shapiro H.J."/>
            <person name="Wuyts J."/>
            <person name="Blaudez D."/>
            <person name="Buee M."/>
            <person name="Brokstein P."/>
            <person name="Canbaeck B."/>
            <person name="Cohen D."/>
            <person name="Courty P.E."/>
            <person name="Coutinho P.M."/>
            <person name="Delaruelle C."/>
            <person name="Detter J.C."/>
            <person name="Deveau A."/>
            <person name="DiFazio S."/>
            <person name="Duplessis S."/>
            <person name="Fraissinet-Tachet L."/>
            <person name="Lucic E."/>
            <person name="Frey-Klett P."/>
            <person name="Fourrey C."/>
            <person name="Feussner I."/>
            <person name="Gay G."/>
            <person name="Grimwood J."/>
            <person name="Hoegger P.J."/>
            <person name="Jain P."/>
            <person name="Kilaru S."/>
            <person name="Labbe J."/>
            <person name="Lin Y.C."/>
            <person name="Legue V."/>
            <person name="Le Tacon F."/>
            <person name="Marmeisse R."/>
            <person name="Melayah D."/>
            <person name="Montanini B."/>
            <person name="Muratet M."/>
            <person name="Nehls U."/>
            <person name="Niculita-Hirzel H."/>
            <person name="Oudot-Le Secq M.P."/>
            <person name="Peter M."/>
            <person name="Quesneville H."/>
            <person name="Rajashekar B."/>
            <person name="Reich M."/>
            <person name="Rouhier N."/>
            <person name="Schmutz J."/>
            <person name="Yin T."/>
            <person name="Chalot M."/>
            <person name="Henrissat B."/>
            <person name="Kuees U."/>
            <person name="Lucas S."/>
            <person name="Van de Peer Y."/>
            <person name="Podila G.K."/>
            <person name="Polle A."/>
            <person name="Pukkila P.J."/>
            <person name="Richardson P.M."/>
            <person name="Rouze P."/>
            <person name="Sanders I.R."/>
            <person name="Stajich J.E."/>
            <person name="Tunlid A."/>
            <person name="Tuskan G."/>
            <person name="Grigoriev I.V."/>
        </authorList>
    </citation>
    <scope>NUCLEOTIDE SEQUENCE [LARGE SCALE GENOMIC DNA]</scope>
    <source>
        <strain evidence="3">S238N-H82 / ATCC MYA-4686</strain>
    </source>
</reference>
<sequence length="509" mass="58164">MVLRHSSPPRRLDIAIRRVDGQPLTRVDLQYDFLKNVFNDTTCVFTDPYSENASSKICFRDLYVKAIIHSTKATNALKERLAESPLFGTDFAMLSLLVNIGRINTTMSFFPEMKTNIRTYHPVPALQRTSGSLHDGPRIKHLLQASVFGMLPIDLPRSPEAILARLRSKLSPPTSAPHVISVLADYTYHIGKTHFSEQLDFIDLFVRTDVSSLSRARAFLWVCYNYLENLSTDDDYDEESVPNPFADQRLVNEPSFCLLTPEEIALENVDSEEEKTLAEKLIAQRDHIVKAQAAKETIKETIGEDDEMVPSPAEDKLKRKGKARAFDWGTRIAAAKERKAAADKRRRERIKQKAKGEEAVSYLEKSKPGDGDCDAVTPTSEPLLNDLRANSYSSAQRSSSCRRSPEPSLPFHHQYSSHSHDVMHGKIIPRGEPYPSHRLRIIPDRTTLQHAWHVVTTRDPLLDSDDEHGNEYDRRDYVQRLKIVSHLSHQRWYEHKSDSFPDKYSEWET</sequence>
<dbReference type="GeneID" id="6069629"/>
<dbReference type="OrthoDB" id="5413003at2759"/>
<evidence type="ECO:0000313" key="2">
    <source>
        <dbReference type="EMBL" id="EDR15073.1"/>
    </source>
</evidence>
<dbReference type="RefSeq" id="XP_001873281.1">
    <property type="nucleotide sequence ID" value="XM_001873246.1"/>
</dbReference>
<gene>
    <name evidence="2" type="ORF">LACBIDRAFT_300851</name>
</gene>
<dbReference type="Proteomes" id="UP000001194">
    <property type="component" value="Unassembled WGS sequence"/>
</dbReference>
<feature type="compositionally biased region" description="Basic and acidic residues" evidence="1">
    <location>
        <begin position="354"/>
        <end position="370"/>
    </location>
</feature>
<dbReference type="AlphaFoldDB" id="B0CQQ3"/>
<accession>B0CQQ3</accession>
<dbReference type="PANTHER" id="PTHR37287">
    <property type="entry name" value="INO EIGHTY SUBUNIT 1"/>
    <property type="match status" value="1"/>
</dbReference>
<protein>
    <submittedName>
        <fullName evidence="2">Predicted protein</fullName>
    </submittedName>
</protein>
<dbReference type="KEGG" id="lbc:LACBIDRAFT_300851"/>
<dbReference type="GO" id="GO:0031011">
    <property type="term" value="C:Ino80 complex"/>
    <property type="evidence" value="ECO:0007669"/>
    <property type="project" value="InterPro"/>
</dbReference>
<evidence type="ECO:0000313" key="3">
    <source>
        <dbReference type="Proteomes" id="UP000001194"/>
    </source>
</evidence>
<dbReference type="InterPro" id="IPR038014">
    <property type="entry name" value="Ies1"/>
</dbReference>
<keyword evidence="3" id="KW-1185">Reference proteome</keyword>
<dbReference type="HOGENOM" id="CLU_007606_2_1_1"/>
<evidence type="ECO:0000256" key="1">
    <source>
        <dbReference type="SAM" id="MobiDB-lite"/>
    </source>
</evidence>
<dbReference type="InParanoid" id="B0CQQ3"/>
<feature type="compositionally biased region" description="Low complexity" evidence="1">
    <location>
        <begin position="388"/>
        <end position="402"/>
    </location>
</feature>
<dbReference type="EMBL" id="DS547091">
    <property type="protein sequence ID" value="EDR15073.1"/>
    <property type="molecule type" value="Genomic_DNA"/>
</dbReference>